<dbReference type="GO" id="GO:0050071">
    <property type="term" value="F:phosphatidylglycerol lysyltransferase activity"/>
    <property type="evidence" value="ECO:0007669"/>
    <property type="project" value="UniProtKB-EC"/>
</dbReference>
<accession>A0A1S8L2J6</accession>
<evidence type="ECO:0000256" key="3">
    <source>
        <dbReference type="ARBA" id="ARBA00022692"/>
    </source>
</evidence>
<dbReference type="GO" id="GO:0005886">
    <property type="term" value="C:plasma membrane"/>
    <property type="evidence" value="ECO:0007669"/>
    <property type="project" value="UniProtKB-SubCell"/>
</dbReference>
<evidence type="ECO:0000313" key="6">
    <source>
        <dbReference type="EMBL" id="URZ13436.1"/>
    </source>
</evidence>
<evidence type="ECO:0000256" key="2">
    <source>
        <dbReference type="ARBA" id="ARBA00022475"/>
    </source>
</evidence>
<dbReference type="STRING" id="84029.CROST_29940"/>
<dbReference type="RefSeq" id="WP_176091600.1">
    <property type="nucleotide sequence ID" value="NZ_CP096983.1"/>
</dbReference>
<evidence type="ECO:0000256" key="4">
    <source>
        <dbReference type="ARBA" id="ARBA00022989"/>
    </source>
</evidence>
<proteinExistence type="predicted"/>
<keyword evidence="2" id="KW-1003">Cell membrane</keyword>
<keyword evidence="6" id="KW-0012">Acyltransferase</keyword>
<dbReference type="EC" id="2.3.2.3" evidence="6"/>
<keyword evidence="7" id="KW-1185">Reference proteome</keyword>
<evidence type="ECO:0000256" key="5">
    <source>
        <dbReference type="ARBA" id="ARBA00023136"/>
    </source>
</evidence>
<dbReference type="Pfam" id="PF09924">
    <property type="entry name" value="LPG_synthase_C"/>
    <property type="match status" value="1"/>
</dbReference>
<dbReference type="PANTHER" id="PTHR34697">
    <property type="entry name" value="PHOSPHATIDYLGLYCEROL LYSYLTRANSFERASE"/>
    <property type="match status" value="1"/>
</dbReference>
<evidence type="ECO:0000256" key="1">
    <source>
        <dbReference type="ARBA" id="ARBA00004651"/>
    </source>
</evidence>
<keyword evidence="5" id="KW-0472">Membrane</keyword>
<name>A0A1S8L2J6_9CLOT</name>
<keyword evidence="3" id="KW-0812">Transmembrane</keyword>
<dbReference type="InterPro" id="IPR024320">
    <property type="entry name" value="LPG_synthase_C"/>
</dbReference>
<keyword evidence="4" id="KW-1133">Transmembrane helix</keyword>
<protein>
    <submittedName>
        <fullName evidence="6">Phosphatidylglycerol lysyltransferase</fullName>
        <ecNumber evidence="6">2.3.2.3</ecNumber>
    </submittedName>
</protein>
<dbReference type="EMBL" id="CP096983">
    <property type="protein sequence ID" value="URZ13436.1"/>
    <property type="molecule type" value="Genomic_DNA"/>
</dbReference>
<organism evidence="6 7">
    <name type="scientific">Clostridium felsineum</name>
    <dbReference type="NCBI Taxonomy" id="36839"/>
    <lineage>
        <taxon>Bacteria</taxon>
        <taxon>Bacillati</taxon>
        <taxon>Bacillota</taxon>
        <taxon>Clostridia</taxon>
        <taxon>Eubacteriales</taxon>
        <taxon>Clostridiaceae</taxon>
        <taxon>Clostridium</taxon>
    </lineage>
</organism>
<dbReference type="Proteomes" id="UP000190951">
    <property type="component" value="Chromosome"/>
</dbReference>
<comment type="subcellular location">
    <subcellularLocation>
        <location evidence="1">Cell membrane</location>
        <topology evidence="1">Multi-pass membrane protein</topology>
    </subcellularLocation>
</comment>
<gene>
    <name evidence="6" type="primary">mprF</name>
    <name evidence="6" type="ORF">CROST_042020</name>
</gene>
<dbReference type="AlphaFoldDB" id="A0A1S8L2J6"/>
<dbReference type="KEGG" id="crw:CROST_042020"/>
<dbReference type="GO" id="GO:0055091">
    <property type="term" value="P:phospholipid homeostasis"/>
    <property type="evidence" value="ECO:0007669"/>
    <property type="project" value="TreeGrafter"/>
</dbReference>
<sequence length="361" mass="42004">MQQLLKDIRMYQAENCLDYAANLVTRYGKDSLSYLTLERDKKYFFASKTEGFIAYTVIDNVAVCMGDLIYEEGTLEVLYNEFVNFAKKERLRICFSSVSEEFSEFLKKHGFSISKYGEEAIILLNTYELKGSSTSKLRQKLSRAHKAGIKVIEYIPEKRRDYDFEEKIIDISEQWLSNRDGKLGFSLGDLNFDKPLGRRYFVAIDETEKLHAIITFLPFCCKNGYFLDVMRRSCDSIPGVIEKSIIDGIMKMKEEGIELVSLGLAPLAGIKIISGNCTTLEKGMHYMYKNFNQGYDFKNLHNYKKKFNPTQWNSRYIAYEASLSPIRVAYAMIKARKKDGVWWILLKWLWQSMKKFALKLK</sequence>
<keyword evidence="6" id="KW-0808">Transferase</keyword>
<dbReference type="PANTHER" id="PTHR34697:SF2">
    <property type="entry name" value="PHOSPHATIDYLGLYCEROL LYSYLTRANSFERASE"/>
    <property type="match status" value="1"/>
</dbReference>
<reference evidence="6 7" key="1">
    <citation type="submission" date="2022-04" db="EMBL/GenBank/DDBJ databases">
        <title>Genome sequence of C. roseum typestrain.</title>
        <authorList>
            <person name="Poehlein A."/>
            <person name="Schoch T."/>
            <person name="Duerre P."/>
            <person name="Daniel R."/>
        </authorList>
    </citation>
    <scope>NUCLEOTIDE SEQUENCE [LARGE SCALE GENOMIC DNA]</scope>
    <source>
        <strain evidence="6 7">DSM 7320</strain>
    </source>
</reference>
<dbReference type="InterPro" id="IPR051211">
    <property type="entry name" value="PG_lysyltransferase"/>
</dbReference>
<evidence type="ECO:0000313" key="7">
    <source>
        <dbReference type="Proteomes" id="UP000190951"/>
    </source>
</evidence>